<feature type="transmembrane region" description="Helical" evidence="3">
    <location>
        <begin position="365"/>
        <end position="388"/>
    </location>
</feature>
<dbReference type="PROSITE" id="PS51034">
    <property type="entry name" value="ZP_2"/>
    <property type="match status" value="1"/>
</dbReference>
<evidence type="ECO:0000313" key="5">
    <source>
        <dbReference type="EMBL" id="CAL4072169.1"/>
    </source>
</evidence>
<evidence type="ECO:0000259" key="4">
    <source>
        <dbReference type="PROSITE" id="PS51034"/>
    </source>
</evidence>
<feature type="non-terminal residue" evidence="5">
    <location>
        <position position="1"/>
    </location>
</feature>
<organism evidence="5 6">
    <name type="scientific">Meganyctiphanes norvegica</name>
    <name type="common">Northern krill</name>
    <name type="synonym">Thysanopoda norvegica</name>
    <dbReference type="NCBI Taxonomy" id="48144"/>
    <lineage>
        <taxon>Eukaryota</taxon>
        <taxon>Metazoa</taxon>
        <taxon>Ecdysozoa</taxon>
        <taxon>Arthropoda</taxon>
        <taxon>Crustacea</taxon>
        <taxon>Multicrustacea</taxon>
        <taxon>Malacostraca</taxon>
        <taxon>Eumalacostraca</taxon>
        <taxon>Eucarida</taxon>
        <taxon>Euphausiacea</taxon>
        <taxon>Euphausiidae</taxon>
        <taxon>Meganyctiphanes</taxon>
    </lineage>
</organism>
<dbReference type="AlphaFoldDB" id="A0AAV2Q8I0"/>
<proteinExistence type="predicted"/>
<dbReference type="EMBL" id="CAXKWB010004123">
    <property type="protein sequence ID" value="CAL4072169.1"/>
    <property type="molecule type" value="Genomic_DNA"/>
</dbReference>
<dbReference type="Gene3D" id="2.60.40.4100">
    <property type="entry name" value="Zona pellucida, ZP-C domain"/>
    <property type="match status" value="1"/>
</dbReference>
<feature type="region of interest" description="Disordered" evidence="2">
    <location>
        <begin position="1"/>
        <end position="50"/>
    </location>
</feature>
<dbReference type="Pfam" id="PF00100">
    <property type="entry name" value="Zona_pellucida"/>
    <property type="match status" value="1"/>
</dbReference>
<name>A0AAV2Q8I0_MEGNR</name>
<evidence type="ECO:0000256" key="1">
    <source>
        <dbReference type="ARBA" id="ARBA00023157"/>
    </source>
</evidence>
<keyword evidence="3" id="KW-0812">Transmembrane</keyword>
<comment type="caution">
    <text evidence="5">The sequence shown here is derived from an EMBL/GenBank/DDBJ whole genome shotgun (WGS) entry which is preliminary data.</text>
</comment>
<keyword evidence="1" id="KW-1015">Disulfide bond</keyword>
<feature type="domain" description="ZP" evidence="4">
    <location>
        <begin position="50"/>
        <end position="307"/>
    </location>
</feature>
<accession>A0AAV2Q8I0</accession>
<keyword evidence="6" id="KW-1185">Reference proteome</keyword>
<dbReference type="InterPro" id="IPR001507">
    <property type="entry name" value="ZP_dom"/>
</dbReference>
<dbReference type="PANTHER" id="PTHR46560">
    <property type="entry name" value="CYPHER, ISOFORM B"/>
    <property type="match status" value="1"/>
</dbReference>
<reference evidence="5 6" key="1">
    <citation type="submission" date="2024-05" db="EMBL/GenBank/DDBJ databases">
        <authorList>
            <person name="Wallberg A."/>
        </authorList>
    </citation>
    <scope>NUCLEOTIDE SEQUENCE [LARGE SCALE GENOMIC DNA]</scope>
</reference>
<feature type="compositionally biased region" description="Polar residues" evidence="2">
    <location>
        <begin position="34"/>
        <end position="50"/>
    </location>
</feature>
<sequence length="430" mass="48096">AQGSSRHATTAYRPLPSRRPQHRPRPPNFPPYPTNSGSIEHNGSPHYSGNTIYDGRPGTFKTPLQNMTRVTRYAYDSDCIYVNGSGRGGYDFFIQLNRCGTLNGNEKSSSDVQGRQATKNIMWNTLTVQYNPLIEEEWDEHFKVTCEYGYDFWKTVTFPFLDVEVQTGNPVVFTLTPPECHMEVRYGYGPGGTRVKGPVRVGDPLTLVIYMRSEFEGFDLVVSDCYAHNGGQKRISLIDHYGCPVDEKLISHFEGTWTTEGIYETQVYAFMKTFRFTGSPALYIECDVRMCHGDCPSQPCHWKRSGKITKRSASSSTSTEAPPANVSESLSLFQALQVVRDDYVAAGAGLKDITSDKVCLKSGNFSAIAGVVALVMSILVGSLTVVCFRLRRVRKAEKCTNTAANFVHHYQSDFVPPTKRRLDLAQNHAR</sequence>
<dbReference type="SMART" id="SM00241">
    <property type="entry name" value="ZP"/>
    <property type="match status" value="1"/>
</dbReference>
<evidence type="ECO:0000313" key="6">
    <source>
        <dbReference type="Proteomes" id="UP001497623"/>
    </source>
</evidence>
<dbReference type="PANTHER" id="PTHR46560:SF3">
    <property type="entry name" value="ZP DOMAIN-CONTAINING PROTEIN"/>
    <property type="match status" value="1"/>
</dbReference>
<dbReference type="Proteomes" id="UP001497623">
    <property type="component" value="Unassembled WGS sequence"/>
</dbReference>
<evidence type="ECO:0000256" key="3">
    <source>
        <dbReference type="SAM" id="Phobius"/>
    </source>
</evidence>
<dbReference type="InterPro" id="IPR055355">
    <property type="entry name" value="ZP-C"/>
</dbReference>
<protein>
    <recommendedName>
        <fullName evidence="4">ZP domain-containing protein</fullName>
    </recommendedName>
</protein>
<dbReference type="InterPro" id="IPR042235">
    <property type="entry name" value="ZP-C_dom"/>
</dbReference>
<keyword evidence="3" id="KW-0472">Membrane</keyword>
<keyword evidence="3" id="KW-1133">Transmembrane helix</keyword>
<gene>
    <name evidence="5" type="ORF">MNOR_LOCUS8763</name>
</gene>
<evidence type="ECO:0000256" key="2">
    <source>
        <dbReference type="SAM" id="MobiDB-lite"/>
    </source>
</evidence>